<gene>
    <name evidence="14" type="ORF">J2S35_000072</name>
</gene>
<keyword evidence="7 14" id="KW-0378">Hydrolase</keyword>
<evidence type="ECO:0000256" key="6">
    <source>
        <dbReference type="ARBA" id="ARBA00022723"/>
    </source>
</evidence>
<dbReference type="Pfam" id="PF12710">
    <property type="entry name" value="HAD"/>
    <property type="match status" value="1"/>
</dbReference>
<keyword evidence="6" id="KW-0479">Metal-binding</keyword>
<evidence type="ECO:0000256" key="8">
    <source>
        <dbReference type="ARBA" id="ARBA00022842"/>
    </source>
</evidence>
<evidence type="ECO:0000256" key="5">
    <source>
        <dbReference type="ARBA" id="ARBA00022605"/>
    </source>
</evidence>
<comment type="caution">
    <text evidence="14">The sequence shown here is derived from an EMBL/GenBank/DDBJ whole genome shotgun (WGS) entry which is preliminary data.</text>
</comment>
<organism evidence="14 15">
    <name type="scientific">Falsarthrobacter nasiphocae</name>
    <dbReference type="NCBI Taxonomy" id="189863"/>
    <lineage>
        <taxon>Bacteria</taxon>
        <taxon>Bacillati</taxon>
        <taxon>Actinomycetota</taxon>
        <taxon>Actinomycetes</taxon>
        <taxon>Micrococcales</taxon>
        <taxon>Micrococcaceae</taxon>
        <taxon>Falsarthrobacter</taxon>
    </lineage>
</organism>
<dbReference type="NCBIfam" id="TIGR00338">
    <property type="entry name" value="serB"/>
    <property type="match status" value="1"/>
</dbReference>
<dbReference type="GO" id="GO:0000287">
    <property type="term" value="F:magnesium ion binding"/>
    <property type="evidence" value="ECO:0007669"/>
    <property type="project" value="TreeGrafter"/>
</dbReference>
<evidence type="ECO:0000256" key="2">
    <source>
        <dbReference type="ARBA" id="ARBA00005135"/>
    </source>
</evidence>
<dbReference type="PANTHER" id="PTHR43344:SF2">
    <property type="entry name" value="PHOSPHOSERINE PHOSPHATASE"/>
    <property type="match status" value="1"/>
</dbReference>
<dbReference type="RefSeq" id="WP_309848574.1">
    <property type="nucleotide sequence ID" value="NZ_BAAAIU010000004.1"/>
</dbReference>
<dbReference type="SUPFAM" id="SSF56784">
    <property type="entry name" value="HAD-like"/>
    <property type="match status" value="1"/>
</dbReference>
<dbReference type="PANTHER" id="PTHR43344">
    <property type="entry name" value="PHOSPHOSERINE PHOSPHATASE"/>
    <property type="match status" value="1"/>
</dbReference>
<dbReference type="InterPro" id="IPR050582">
    <property type="entry name" value="HAD-like_SerB"/>
</dbReference>
<evidence type="ECO:0000256" key="10">
    <source>
        <dbReference type="ARBA" id="ARBA00031693"/>
    </source>
</evidence>
<keyword evidence="15" id="KW-1185">Reference proteome</keyword>
<dbReference type="GO" id="GO:0006564">
    <property type="term" value="P:L-serine biosynthetic process"/>
    <property type="evidence" value="ECO:0007669"/>
    <property type="project" value="UniProtKB-KW"/>
</dbReference>
<name>A0AAE3YF90_9MICC</name>
<keyword evidence="8" id="KW-0460">Magnesium</keyword>
<keyword evidence="5" id="KW-0028">Amino-acid biosynthesis</keyword>
<evidence type="ECO:0000313" key="14">
    <source>
        <dbReference type="EMBL" id="MDR6891132.1"/>
    </source>
</evidence>
<evidence type="ECO:0000256" key="4">
    <source>
        <dbReference type="ARBA" id="ARBA00012640"/>
    </source>
</evidence>
<evidence type="ECO:0000256" key="12">
    <source>
        <dbReference type="ARBA" id="ARBA00048523"/>
    </source>
</evidence>
<dbReference type="Proteomes" id="UP001247307">
    <property type="component" value="Unassembled WGS sequence"/>
</dbReference>
<dbReference type="InterPro" id="IPR036412">
    <property type="entry name" value="HAD-like_sf"/>
</dbReference>
<proteinExistence type="inferred from homology"/>
<keyword evidence="9" id="KW-0718">Serine biosynthesis</keyword>
<dbReference type="Gene3D" id="3.40.50.1000">
    <property type="entry name" value="HAD superfamily/HAD-like"/>
    <property type="match status" value="1"/>
</dbReference>
<evidence type="ECO:0000256" key="13">
    <source>
        <dbReference type="PIRSR" id="PIRSR604469-1"/>
    </source>
</evidence>
<evidence type="ECO:0000256" key="7">
    <source>
        <dbReference type="ARBA" id="ARBA00022801"/>
    </source>
</evidence>
<dbReference type="GO" id="GO:0005737">
    <property type="term" value="C:cytoplasm"/>
    <property type="evidence" value="ECO:0007669"/>
    <property type="project" value="TreeGrafter"/>
</dbReference>
<reference evidence="14" key="1">
    <citation type="submission" date="2023-07" db="EMBL/GenBank/DDBJ databases">
        <title>Sequencing the genomes of 1000 actinobacteria strains.</title>
        <authorList>
            <person name="Klenk H.-P."/>
        </authorList>
    </citation>
    <scope>NUCLEOTIDE SEQUENCE</scope>
    <source>
        <strain evidence="14">DSM 13988</strain>
    </source>
</reference>
<comment type="catalytic activity">
    <reaction evidence="12">
        <text>O-phospho-D-serine + H2O = D-serine + phosphate</text>
        <dbReference type="Rhea" id="RHEA:24873"/>
        <dbReference type="ChEBI" id="CHEBI:15377"/>
        <dbReference type="ChEBI" id="CHEBI:35247"/>
        <dbReference type="ChEBI" id="CHEBI:43474"/>
        <dbReference type="ChEBI" id="CHEBI:58680"/>
        <dbReference type="EC" id="3.1.3.3"/>
    </reaction>
</comment>
<comment type="pathway">
    <text evidence="2">Amino-acid biosynthesis; L-serine biosynthesis; L-serine from 3-phospho-D-glycerate: step 3/3.</text>
</comment>
<accession>A0AAE3YF90</accession>
<dbReference type="InterPro" id="IPR004469">
    <property type="entry name" value="PSP"/>
</dbReference>
<evidence type="ECO:0000256" key="1">
    <source>
        <dbReference type="ARBA" id="ARBA00001946"/>
    </source>
</evidence>
<comment type="cofactor">
    <cofactor evidence="1">
        <name>Mg(2+)</name>
        <dbReference type="ChEBI" id="CHEBI:18420"/>
    </cofactor>
</comment>
<dbReference type="EC" id="3.1.3.3" evidence="4"/>
<dbReference type="GO" id="GO:0036424">
    <property type="term" value="F:L-phosphoserine phosphatase activity"/>
    <property type="evidence" value="ECO:0007669"/>
    <property type="project" value="InterPro"/>
</dbReference>
<evidence type="ECO:0000313" key="15">
    <source>
        <dbReference type="Proteomes" id="UP001247307"/>
    </source>
</evidence>
<dbReference type="AlphaFoldDB" id="A0AAE3YF90"/>
<sequence>MTARRPASRTDPDRAPWRASCVALEGALDAAGADLESRLTAWAGRWNGVLSHHHAPGILAWAVTGSADDDGAARESFRSEFDPALAGLHGVAQTAFVTGPAAAPGPKAFAFDVDSTLIEEEVIELLAARAGSLEEVASVTAAAMRGELDFAASLTRRVATLRGLETSALGEVAAQVTPTTGAVAFIRRAVSGGHAVGAVSGGFEEVLAPHSAEWGLTAHLANALETEDGRLTGRVTGEIVTAETKRRFLLSLGDETTRARIAVGDGANDLEMVRAADVGVALCAKPVLAEAADVRLDVRHLGALEAIVCMDA</sequence>
<dbReference type="EMBL" id="JAVDUI010000001">
    <property type="protein sequence ID" value="MDR6891132.1"/>
    <property type="molecule type" value="Genomic_DNA"/>
</dbReference>
<evidence type="ECO:0000256" key="9">
    <source>
        <dbReference type="ARBA" id="ARBA00023299"/>
    </source>
</evidence>
<comment type="catalytic activity">
    <reaction evidence="11">
        <text>O-phospho-L-serine + H2O = L-serine + phosphate</text>
        <dbReference type="Rhea" id="RHEA:21208"/>
        <dbReference type="ChEBI" id="CHEBI:15377"/>
        <dbReference type="ChEBI" id="CHEBI:33384"/>
        <dbReference type="ChEBI" id="CHEBI:43474"/>
        <dbReference type="ChEBI" id="CHEBI:57524"/>
        <dbReference type="EC" id="3.1.3.3"/>
    </reaction>
</comment>
<feature type="active site" description="Nucleophile" evidence="13">
    <location>
        <position position="112"/>
    </location>
</feature>
<dbReference type="InterPro" id="IPR023214">
    <property type="entry name" value="HAD_sf"/>
</dbReference>
<comment type="similarity">
    <text evidence="3">Belongs to the HAD-like hydrolase superfamily. SerB family.</text>
</comment>
<protein>
    <recommendedName>
        <fullName evidence="4">phosphoserine phosphatase</fullName>
        <ecNumber evidence="4">3.1.3.3</ecNumber>
    </recommendedName>
    <alternativeName>
        <fullName evidence="10">O-phosphoserine phosphohydrolase</fullName>
    </alternativeName>
</protein>
<evidence type="ECO:0000256" key="11">
    <source>
        <dbReference type="ARBA" id="ARBA00048138"/>
    </source>
</evidence>
<evidence type="ECO:0000256" key="3">
    <source>
        <dbReference type="ARBA" id="ARBA00009184"/>
    </source>
</evidence>
<feature type="active site" description="Proton donor" evidence="13">
    <location>
        <position position="114"/>
    </location>
</feature>
<dbReference type="NCBIfam" id="TIGR01488">
    <property type="entry name" value="HAD-SF-IB"/>
    <property type="match status" value="1"/>
</dbReference>